<protein>
    <submittedName>
        <fullName evidence="1">Uncharacterized protein</fullName>
    </submittedName>
</protein>
<evidence type="ECO:0000313" key="1">
    <source>
        <dbReference type="EMBL" id="JAH43890.1"/>
    </source>
</evidence>
<organism evidence="1">
    <name type="scientific">Anguilla anguilla</name>
    <name type="common">European freshwater eel</name>
    <name type="synonym">Muraena anguilla</name>
    <dbReference type="NCBI Taxonomy" id="7936"/>
    <lineage>
        <taxon>Eukaryota</taxon>
        <taxon>Metazoa</taxon>
        <taxon>Chordata</taxon>
        <taxon>Craniata</taxon>
        <taxon>Vertebrata</taxon>
        <taxon>Euteleostomi</taxon>
        <taxon>Actinopterygii</taxon>
        <taxon>Neopterygii</taxon>
        <taxon>Teleostei</taxon>
        <taxon>Anguilliformes</taxon>
        <taxon>Anguillidae</taxon>
        <taxon>Anguilla</taxon>
    </lineage>
</organism>
<proteinExistence type="predicted"/>
<sequence>MIKSNTNKKCSQVDSSLVTHQVIEMSRTSIG</sequence>
<reference evidence="1" key="2">
    <citation type="journal article" date="2015" name="Fish Shellfish Immunol.">
        <title>Early steps in the European eel (Anguilla anguilla)-Vibrio vulnificus interaction in the gills: Role of the RtxA13 toxin.</title>
        <authorList>
            <person name="Callol A."/>
            <person name="Pajuelo D."/>
            <person name="Ebbesson L."/>
            <person name="Teles M."/>
            <person name="MacKenzie S."/>
            <person name="Amaro C."/>
        </authorList>
    </citation>
    <scope>NUCLEOTIDE SEQUENCE</scope>
</reference>
<accession>A0A0E9STC1</accession>
<dbReference type="AlphaFoldDB" id="A0A0E9STC1"/>
<reference evidence="1" key="1">
    <citation type="submission" date="2014-11" db="EMBL/GenBank/DDBJ databases">
        <authorList>
            <person name="Amaro Gonzalez C."/>
        </authorList>
    </citation>
    <scope>NUCLEOTIDE SEQUENCE</scope>
</reference>
<dbReference type="EMBL" id="GBXM01064687">
    <property type="protein sequence ID" value="JAH43890.1"/>
    <property type="molecule type" value="Transcribed_RNA"/>
</dbReference>
<name>A0A0E9STC1_ANGAN</name>